<feature type="compositionally biased region" description="Basic and acidic residues" evidence="1">
    <location>
        <begin position="26"/>
        <end position="42"/>
    </location>
</feature>
<evidence type="ECO:0000313" key="3">
    <source>
        <dbReference type="EMBL" id="WCO02681.1"/>
    </source>
</evidence>
<feature type="signal peptide" evidence="2">
    <location>
        <begin position="1"/>
        <end position="22"/>
    </location>
</feature>
<feature type="chain" id="PRO_5046565893" evidence="2">
    <location>
        <begin position="23"/>
        <end position="163"/>
    </location>
</feature>
<feature type="region of interest" description="Disordered" evidence="1">
    <location>
        <begin position="25"/>
        <end position="55"/>
    </location>
</feature>
<name>A0ABY7RZV3_9FLAO</name>
<sequence>MKYFKIIAILLFSSVISFYSCNDTTKAPKEDSTKPLEVENLKTEPTTATPTTKEPAQNTAGVWHYTCRIGCPGGAGKADKCGTCGNVLAHNTTYHDKANSATTAPFAAPVASKTVTQDKKPEPAQNSAGVWHYTCSKGCAGGSGAAGSCSTCKGALAHNSAYH</sequence>
<protein>
    <submittedName>
        <fullName evidence="3">Uncharacterized protein</fullName>
    </submittedName>
</protein>
<dbReference type="PROSITE" id="PS51257">
    <property type="entry name" value="PROKAR_LIPOPROTEIN"/>
    <property type="match status" value="1"/>
</dbReference>
<dbReference type="EMBL" id="CP116221">
    <property type="protein sequence ID" value="WCO02681.1"/>
    <property type="molecule type" value="Genomic_DNA"/>
</dbReference>
<proteinExistence type="predicted"/>
<feature type="compositionally biased region" description="Low complexity" evidence="1">
    <location>
        <begin position="43"/>
        <end position="55"/>
    </location>
</feature>
<organism evidence="3 4">
    <name type="scientific">Psychroserpens ponticola</name>
    <dbReference type="NCBI Taxonomy" id="2932268"/>
    <lineage>
        <taxon>Bacteria</taxon>
        <taxon>Pseudomonadati</taxon>
        <taxon>Bacteroidota</taxon>
        <taxon>Flavobacteriia</taxon>
        <taxon>Flavobacteriales</taxon>
        <taxon>Flavobacteriaceae</taxon>
        <taxon>Psychroserpens</taxon>
    </lineage>
</organism>
<keyword evidence="4" id="KW-1185">Reference proteome</keyword>
<evidence type="ECO:0000256" key="2">
    <source>
        <dbReference type="SAM" id="SignalP"/>
    </source>
</evidence>
<keyword evidence="2" id="KW-0732">Signal</keyword>
<evidence type="ECO:0000313" key="4">
    <source>
        <dbReference type="Proteomes" id="UP001202717"/>
    </source>
</evidence>
<reference evidence="3 4" key="1">
    <citation type="submission" date="2023-01" db="EMBL/GenBank/DDBJ databases">
        <title>Psychroserpens ponticola sp. nov., isolated from seawater.</title>
        <authorList>
            <person name="Kristyanto S."/>
            <person name="Jung J."/>
            <person name="Kim J.M."/>
            <person name="Jeon C.O."/>
        </authorList>
    </citation>
    <scope>NUCLEOTIDE SEQUENCE [LARGE SCALE GENOMIC DNA]</scope>
    <source>
        <strain evidence="3 4">MSW6</strain>
    </source>
</reference>
<accession>A0ABY7RZV3</accession>
<dbReference type="RefSeq" id="WP_249995447.1">
    <property type="nucleotide sequence ID" value="NZ_CP116221.1"/>
</dbReference>
<gene>
    <name evidence="3" type="ORF">MUN68_004095</name>
</gene>
<evidence type="ECO:0000256" key="1">
    <source>
        <dbReference type="SAM" id="MobiDB-lite"/>
    </source>
</evidence>
<dbReference type="Proteomes" id="UP001202717">
    <property type="component" value="Chromosome"/>
</dbReference>